<dbReference type="SUPFAM" id="SSF49373">
    <property type="entry name" value="Invasin/intimin cell-adhesion fragments"/>
    <property type="match status" value="5"/>
</dbReference>
<dbReference type="SMART" id="SM00634">
    <property type="entry name" value="BID_1"/>
    <property type="match status" value="4"/>
</dbReference>
<comment type="similarity">
    <text evidence="1">Belongs to the intimin/invasin family.</text>
</comment>
<evidence type="ECO:0000313" key="4">
    <source>
        <dbReference type="EMBL" id="MCB5228002.1"/>
    </source>
</evidence>
<comment type="caution">
    <text evidence="4">The sequence shown here is derived from an EMBL/GenBank/DDBJ whole genome shotgun (WGS) entry which is preliminary data.</text>
</comment>
<dbReference type="InterPro" id="IPR051715">
    <property type="entry name" value="Intimin-Invasin_domain"/>
</dbReference>
<feature type="domain" description="Big-1" evidence="3">
    <location>
        <begin position="151"/>
        <end position="242"/>
    </location>
</feature>
<organism evidence="4 5">
    <name type="scientific">Alishewanella maricola</name>
    <dbReference type="NCBI Taxonomy" id="2795740"/>
    <lineage>
        <taxon>Bacteria</taxon>
        <taxon>Pseudomonadati</taxon>
        <taxon>Pseudomonadota</taxon>
        <taxon>Gammaproteobacteria</taxon>
        <taxon>Alteromonadales</taxon>
        <taxon>Alteromonadaceae</taxon>
        <taxon>Alishewanella</taxon>
    </lineage>
</organism>
<dbReference type="InterPro" id="IPR003344">
    <property type="entry name" value="Big_1_dom"/>
</dbReference>
<feature type="compositionally biased region" description="Polar residues" evidence="2">
    <location>
        <begin position="730"/>
        <end position="740"/>
    </location>
</feature>
<dbReference type="PROSITE" id="PS51257">
    <property type="entry name" value="PROKAR_LIPOPROTEIN"/>
    <property type="match status" value="1"/>
</dbReference>
<feature type="domain" description="Big-1" evidence="3">
    <location>
        <begin position="41"/>
        <end position="137"/>
    </location>
</feature>
<gene>
    <name evidence="4" type="ORF">JAO78_014405</name>
</gene>
<dbReference type="InterPro" id="IPR008964">
    <property type="entry name" value="Invasin/intimin_cell_adhesion"/>
</dbReference>
<sequence>MLNIRQLWAVFVIFTLSACGGGGTLDGSSSGGTSAVPVYSLSVTLKNSQGQSANQLALATPLIIEATLTATNSGVVSGQLVSFALDNSSLATFANGTGSAVTNANGVASLGVNVGTLSGAGKITATFGDISAEVVFSSAGDGDTNVGETIGSVSLIADKLQLGSASTDKVELSALIRNTNNNVVSDIPVTFSTDSGEIQVVDSASAANGIARATLTTLSNKNNRDITVTVRAQQQSSQLIVKVVGTEVSINAPQAVVLNDSAQLDIFIVDSEGNGLENVMVNIASSLGNTLSVTNPVTSGSTGKATVTYTAVNSGIDTILVTALGAQRSVSLNVSPDSFTFLQTVTNAPVIEEVSLNSPKEMRVQWLVDNLPNAAQNINFATSRGVIAAESAELIQKNVAVAKTTDANGQANVYVSSEYAGLTTIAAQAGSGSSTVNTQKTIEFVAVTASKLELQAFPAQVGPGEQSNVRAILRDAKNNPVKNRSVIFTLDNSAGGQLSTVSAITNSAGVATTVFTADVNTGAAVDGLNLQVKGSLVKNASEANDISGMTDIAVGERTLFFRFGTGNVISKPSDSLYSKEFSVIVTDSSGNPVANQQLNVAVVPVSYGKGVWVKSTPEEFKVWVPQRSTTCPNEDVNLDGILEVSEDTNNDKQITPGNVATVPQTVTADENGIAVFNVRYPQDYATWLDVRLQISGFAAGTENVAFREYNLPVASDDVTTETSAPPPNPLGSSANCTDIL</sequence>
<evidence type="ECO:0000313" key="5">
    <source>
        <dbReference type="Proteomes" id="UP000633814"/>
    </source>
</evidence>
<accession>A0ABS8C6N4</accession>
<dbReference type="PANTHER" id="PTHR39576:SF1">
    <property type="entry name" value="INVASIN"/>
    <property type="match status" value="1"/>
</dbReference>
<dbReference type="InterPro" id="IPR013783">
    <property type="entry name" value="Ig-like_fold"/>
</dbReference>
<dbReference type="Gene3D" id="2.60.40.10">
    <property type="entry name" value="Immunoglobulins"/>
    <property type="match status" value="5"/>
</dbReference>
<evidence type="ECO:0000256" key="2">
    <source>
        <dbReference type="SAM" id="MobiDB-lite"/>
    </source>
</evidence>
<dbReference type="PANTHER" id="PTHR39576">
    <property type="entry name" value="ATTACHING AND EFFACING PROTEIN HOMOLOG-RELATED-RELATED"/>
    <property type="match status" value="1"/>
</dbReference>
<evidence type="ECO:0000256" key="1">
    <source>
        <dbReference type="ARBA" id="ARBA00010116"/>
    </source>
</evidence>
<feature type="domain" description="Big-1" evidence="3">
    <location>
        <begin position="450"/>
        <end position="546"/>
    </location>
</feature>
<keyword evidence="5" id="KW-1185">Reference proteome</keyword>
<proteinExistence type="inferred from homology"/>
<feature type="domain" description="Big-1" evidence="3">
    <location>
        <begin position="246"/>
        <end position="333"/>
    </location>
</feature>
<reference evidence="4 5" key="1">
    <citation type="submission" date="2021-10" db="EMBL/GenBank/DDBJ databases">
        <title>Alishewanella koreense sp. nov. isolated from seawater of southwestern coast in South Korea and the proposal for the reclassification of Rheinheimera perlucida and Rheinheimera tuosuensis as Arsukibacterium perlucida and Arsukibacterium tuosuensis.</title>
        <authorList>
            <person name="Kim K.H."/>
            <person name="Ruan W."/>
            <person name="Kim K.R."/>
            <person name="Baek J.H."/>
            <person name="Jeon C.O."/>
        </authorList>
    </citation>
    <scope>NUCLEOTIDE SEQUENCE [LARGE SCALE GENOMIC DNA]</scope>
    <source>
        <strain evidence="4 5">16-MA</strain>
    </source>
</reference>
<protein>
    <submittedName>
        <fullName evidence="4">Ig-like domain-containing protein</fullName>
    </submittedName>
</protein>
<evidence type="ECO:0000259" key="3">
    <source>
        <dbReference type="SMART" id="SM00634"/>
    </source>
</evidence>
<dbReference type="Pfam" id="PF02369">
    <property type="entry name" value="Big_1"/>
    <property type="match status" value="2"/>
</dbReference>
<feature type="region of interest" description="Disordered" evidence="2">
    <location>
        <begin position="717"/>
        <end position="740"/>
    </location>
</feature>
<name>A0ABS8C6N4_9ALTE</name>
<dbReference type="RefSeq" id="WP_226752062.1">
    <property type="nucleotide sequence ID" value="NZ_JAEINI020000012.1"/>
</dbReference>
<dbReference type="Proteomes" id="UP000633814">
    <property type="component" value="Unassembled WGS sequence"/>
</dbReference>
<dbReference type="EMBL" id="JAEINI020000012">
    <property type="protein sequence ID" value="MCB5228002.1"/>
    <property type="molecule type" value="Genomic_DNA"/>
</dbReference>